<proteinExistence type="inferred from homology"/>
<evidence type="ECO:0000256" key="3">
    <source>
        <dbReference type="ARBA" id="ARBA00012414"/>
    </source>
</evidence>
<gene>
    <name evidence="9" type="ORF">METZ01_LOCUS353612</name>
</gene>
<evidence type="ECO:0000313" key="9">
    <source>
        <dbReference type="EMBL" id="SVD00758.1"/>
    </source>
</evidence>
<dbReference type="PANTHER" id="PTHR42945:SF1">
    <property type="entry name" value="HISTIDINE BIOSYNTHESIS BIFUNCTIONAL PROTEIN HIS7"/>
    <property type="match status" value="1"/>
</dbReference>
<dbReference type="SUPFAM" id="SSF101386">
    <property type="entry name" value="all-alpha NTP pyrophosphatases"/>
    <property type="match status" value="1"/>
</dbReference>
<evidence type="ECO:0000256" key="6">
    <source>
        <dbReference type="ARBA" id="ARBA00022801"/>
    </source>
</evidence>
<dbReference type="UniPathway" id="UPA00031">
    <property type="reaction ID" value="UER00007"/>
</dbReference>
<keyword evidence="7" id="KW-0067">ATP-binding</keyword>
<dbReference type="InterPro" id="IPR021130">
    <property type="entry name" value="PRib-ATP_PPHydrolase-like"/>
</dbReference>
<dbReference type="CDD" id="cd11534">
    <property type="entry name" value="NTP-PPase_HisIE_like"/>
    <property type="match status" value="1"/>
</dbReference>
<keyword evidence="5" id="KW-0547">Nucleotide-binding</keyword>
<keyword evidence="6" id="KW-0378">Hydrolase</keyword>
<dbReference type="AlphaFoldDB" id="A0A382RV00"/>
<organism evidence="9">
    <name type="scientific">marine metagenome</name>
    <dbReference type="NCBI Taxonomy" id="408172"/>
    <lineage>
        <taxon>unclassified sequences</taxon>
        <taxon>metagenomes</taxon>
        <taxon>ecological metagenomes</taxon>
    </lineage>
</organism>
<dbReference type="EC" id="3.6.1.31" evidence="3"/>
<dbReference type="NCBIfam" id="TIGR03188">
    <property type="entry name" value="histidine_hisI"/>
    <property type="match status" value="1"/>
</dbReference>
<dbReference type="GO" id="GO:0004636">
    <property type="term" value="F:phosphoribosyl-ATP diphosphatase activity"/>
    <property type="evidence" value="ECO:0007669"/>
    <property type="project" value="UniProtKB-EC"/>
</dbReference>
<dbReference type="GO" id="GO:0000105">
    <property type="term" value="P:L-histidine biosynthetic process"/>
    <property type="evidence" value="ECO:0007669"/>
    <property type="project" value="UniProtKB-UniPathway"/>
</dbReference>
<accession>A0A382RV00</accession>
<evidence type="ECO:0000256" key="1">
    <source>
        <dbReference type="ARBA" id="ARBA00001460"/>
    </source>
</evidence>
<keyword evidence="4" id="KW-0028">Amino-acid biosynthesis</keyword>
<dbReference type="Gene3D" id="1.10.287.1080">
    <property type="entry name" value="MazG-like"/>
    <property type="match status" value="1"/>
</dbReference>
<comment type="catalytic activity">
    <reaction evidence="1">
        <text>1-(5-phospho-beta-D-ribosyl)-ATP + H2O = 1-(5-phospho-beta-D-ribosyl)-5'-AMP + diphosphate + H(+)</text>
        <dbReference type="Rhea" id="RHEA:22828"/>
        <dbReference type="ChEBI" id="CHEBI:15377"/>
        <dbReference type="ChEBI" id="CHEBI:15378"/>
        <dbReference type="ChEBI" id="CHEBI:33019"/>
        <dbReference type="ChEBI" id="CHEBI:59457"/>
        <dbReference type="ChEBI" id="CHEBI:73183"/>
        <dbReference type="EC" id="3.6.1.31"/>
    </reaction>
</comment>
<evidence type="ECO:0000256" key="5">
    <source>
        <dbReference type="ARBA" id="ARBA00022741"/>
    </source>
</evidence>
<name>A0A382RV00_9ZZZZ</name>
<evidence type="ECO:0000256" key="8">
    <source>
        <dbReference type="ARBA" id="ARBA00023102"/>
    </source>
</evidence>
<sequence>MTGQNPTTTFDRVYDVILERKQSSPETSYVAYLMDEGTDMILKKICEESAEVIIAAKNENRTEQIHELADLWFHMLVLMGHKGVTITDISLELEKRFGQSGFDEKANR</sequence>
<dbReference type="InterPro" id="IPR008179">
    <property type="entry name" value="HisE"/>
</dbReference>
<evidence type="ECO:0000256" key="4">
    <source>
        <dbReference type="ARBA" id="ARBA00022605"/>
    </source>
</evidence>
<dbReference type="NCBIfam" id="NF001611">
    <property type="entry name" value="PRK00400.1-3"/>
    <property type="match status" value="1"/>
</dbReference>
<dbReference type="HAMAP" id="MF_01020">
    <property type="entry name" value="HisE"/>
    <property type="match status" value="1"/>
</dbReference>
<evidence type="ECO:0000256" key="7">
    <source>
        <dbReference type="ARBA" id="ARBA00022840"/>
    </source>
</evidence>
<keyword evidence="8" id="KW-0368">Histidine biosynthesis</keyword>
<dbReference type="EMBL" id="UINC01123946">
    <property type="protein sequence ID" value="SVD00758.1"/>
    <property type="molecule type" value="Genomic_DNA"/>
</dbReference>
<comment type="pathway">
    <text evidence="2">Amino-acid biosynthesis; L-histidine biosynthesis; L-histidine from 5-phospho-alpha-D-ribose 1-diphosphate: step 2/9.</text>
</comment>
<dbReference type="PANTHER" id="PTHR42945">
    <property type="entry name" value="HISTIDINE BIOSYNTHESIS BIFUNCTIONAL PROTEIN"/>
    <property type="match status" value="1"/>
</dbReference>
<dbReference type="Pfam" id="PF01503">
    <property type="entry name" value="PRA-PH"/>
    <property type="match status" value="1"/>
</dbReference>
<protein>
    <recommendedName>
        <fullName evidence="3">phosphoribosyl-ATP diphosphatase</fullName>
        <ecNumber evidence="3">3.6.1.31</ecNumber>
    </recommendedName>
</protein>
<reference evidence="9" key="1">
    <citation type="submission" date="2018-05" db="EMBL/GenBank/DDBJ databases">
        <authorList>
            <person name="Lanie J.A."/>
            <person name="Ng W.-L."/>
            <person name="Kazmierczak K.M."/>
            <person name="Andrzejewski T.M."/>
            <person name="Davidsen T.M."/>
            <person name="Wayne K.J."/>
            <person name="Tettelin H."/>
            <person name="Glass J.I."/>
            <person name="Rusch D."/>
            <person name="Podicherti R."/>
            <person name="Tsui H.-C.T."/>
            <person name="Winkler M.E."/>
        </authorList>
    </citation>
    <scope>NUCLEOTIDE SEQUENCE</scope>
</reference>
<dbReference type="GO" id="GO:0005524">
    <property type="term" value="F:ATP binding"/>
    <property type="evidence" value="ECO:0007669"/>
    <property type="project" value="UniProtKB-KW"/>
</dbReference>
<evidence type="ECO:0000256" key="2">
    <source>
        <dbReference type="ARBA" id="ARBA00005204"/>
    </source>
</evidence>